<evidence type="ECO:0000313" key="10">
    <source>
        <dbReference type="EMBL" id="PYI67128.1"/>
    </source>
</evidence>
<name>A0A2V5L7A4_9MICC</name>
<feature type="compositionally biased region" description="Low complexity" evidence="6">
    <location>
        <begin position="14"/>
        <end position="36"/>
    </location>
</feature>
<evidence type="ECO:0000256" key="7">
    <source>
        <dbReference type="SAM" id="Phobius"/>
    </source>
</evidence>
<dbReference type="InterPro" id="IPR013685">
    <property type="entry name" value="POTRA_FtsQ_type"/>
</dbReference>
<keyword evidence="11" id="KW-1185">Reference proteome</keyword>
<dbReference type="PANTHER" id="PTHR37820">
    <property type="entry name" value="CELL DIVISION PROTEIN DIVIB"/>
    <property type="match status" value="1"/>
</dbReference>
<feature type="domain" description="Cell division protein FtsQ/DivIB C-terminal" evidence="8">
    <location>
        <begin position="269"/>
        <end position="373"/>
    </location>
</feature>
<keyword evidence="5" id="KW-0131">Cell cycle</keyword>
<keyword evidence="4 7" id="KW-1133">Transmembrane helix</keyword>
<reference evidence="10 11" key="1">
    <citation type="submission" date="2018-05" db="EMBL/GenBank/DDBJ databases">
        <title>Genetic diversity of glacier-inhabiting Cryobacterium bacteria in China and description of Cryobacterium mengkeensis sp. nov. and Arthrobacter glacialis sp. nov.</title>
        <authorList>
            <person name="Liu Q."/>
            <person name="Xin Y.-H."/>
        </authorList>
    </citation>
    <scope>NUCLEOTIDE SEQUENCE [LARGE SCALE GENOMIC DNA]</scope>
    <source>
        <strain evidence="10 11">LI2</strain>
    </source>
</reference>
<dbReference type="Pfam" id="PF03799">
    <property type="entry name" value="FtsQ_DivIB_C"/>
    <property type="match status" value="1"/>
</dbReference>
<sequence>MASKARATSAKVSVAPVPVEQPAAVTPARPRAASKPAPKDSSARGTAPNETAPGSGPHGGTADRSPAGRRTAHRGRGAAARAGATKGTAGKVTAAKDSGARGAAPRPGNGPGTLRSFLPGTGRGAKRSGTTGAGKDTQNSTTPGGRNHSGEEGGGARVLAFPEPPHKRRRRRVWLGVAAVAVVLAVVMVVALFSPALAVRKVTFDGQKLVQDTTLQAAVAPLLGRPLPQVTQGDVDGLLAKVPQIKSSRIESRPPSTLLVHVVERIPVALLKNGKNWIQVDQEGVQLGTVHDPAKVALPLIDGGTAAIGKGTFSAMTAVLATLPQSVLGKLASASAKSPDAVELQMVDGKTVVWGNASDMDLKAQVLEALITAPVPTQEAGKPAPPPVKVYDVSAPRHPVTR</sequence>
<keyword evidence="3 7" id="KW-0812">Transmembrane</keyword>
<dbReference type="AlphaFoldDB" id="A0A2V5L7A4"/>
<gene>
    <name evidence="10" type="ORF">CVV68_11760</name>
</gene>
<evidence type="ECO:0000256" key="3">
    <source>
        <dbReference type="ARBA" id="ARBA00022692"/>
    </source>
</evidence>
<feature type="domain" description="POTRA" evidence="9">
    <location>
        <begin position="198"/>
        <end position="265"/>
    </location>
</feature>
<proteinExistence type="predicted"/>
<keyword evidence="1" id="KW-1003">Cell membrane</keyword>
<feature type="region of interest" description="Disordered" evidence="6">
    <location>
        <begin position="377"/>
        <end position="402"/>
    </location>
</feature>
<keyword evidence="2" id="KW-0132">Cell division</keyword>
<evidence type="ECO:0000256" key="1">
    <source>
        <dbReference type="ARBA" id="ARBA00022475"/>
    </source>
</evidence>
<evidence type="ECO:0000256" key="6">
    <source>
        <dbReference type="SAM" id="MobiDB-lite"/>
    </source>
</evidence>
<feature type="compositionally biased region" description="Low complexity" evidence="6">
    <location>
        <begin position="77"/>
        <end position="107"/>
    </location>
</feature>
<dbReference type="Pfam" id="PF08478">
    <property type="entry name" value="POTRA_1"/>
    <property type="match status" value="1"/>
</dbReference>
<evidence type="ECO:0000256" key="4">
    <source>
        <dbReference type="ARBA" id="ARBA00022989"/>
    </source>
</evidence>
<evidence type="ECO:0000313" key="11">
    <source>
        <dbReference type="Proteomes" id="UP000247832"/>
    </source>
</evidence>
<evidence type="ECO:0000256" key="5">
    <source>
        <dbReference type="ARBA" id="ARBA00023306"/>
    </source>
</evidence>
<comment type="caution">
    <text evidence="10">The sequence shown here is derived from an EMBL/GenBank/DDBJ whole genome shotgun (WGS) entry which is preliminary data.</text>
</comment>
<dbReference type="OrthoDB" id="4793367at2"/>
<evidence type="ECO:0000259" key="9">
    <source>
        <dbReference type="Pfam" id="PF08478"/>
    </source>
</evidence>
<dbReference type="InterPro" id="IPR005548">
    <property type="entry name" value="Cell_div_FtsQ/DivIB_C"/>
</dbReference>
<dbReference type="EMBL" id="QJVD01000011">
    <property type="protein sequence ID" value="PYI67128.1"/>
    <property type="molecule type" value="Genomic_DNA"/>
</dbReference>
<evidence type="ECO:0000259" key="8">
    <source>
        <dbReference type="Pfam" id="PF03799"/>
    </source>
</evidence>
<dbReference type="PANTHER" id="PTHR37820:SF1">
    <property type="entry name" value="CELL DIVISION PROTEIN FTSQ"/>
    <property type="match status" value="1"/>
</dbReference>
<dbReference type="GO" id="GO:0051301">
    <property type="term" value="P:cell division"/>
    <property type="evidence" value="ECO:0007669"/>
    <property type="project" value="UniProtKB-KW"/>
</dbReference>
<protein>
    <submittedName>
        <fullName evidence="10">Peptidase S33</fullName>
    </submittedName>
</protein>
<accession>A0A2V5L7A4</accession>
<feature type="transmembrane region" description="Helical" evidence="7">
    <location>
        <begin position="173"/>
        <end position="193"/>
    </location>
</feature>
<organism evidence="10 11">
    <name type="scientific">Arthrobacter livingstonensis</name>
    <dbReference type="NCBI Taxonomy" id="670078"/>
    <lineage>
        <taxon>Bacteria</taxon>
        <taxon>Bacillati</taxon>
        <taxon>Actinomycetota</taxon>
        <taxon>Actinomycetes</taxon>
        <taxon>Micrococcales</taxon>
        <taxon>Micrococcaceae</taxon>
        <taxon>Arthrobacter</taxon>
    </lineage>
</organism>
<dbReference type="InterPro" id="IPR050487">
    <property type="entry name" value="FtsQ_DivIB"/>
</dbReference>
<dbReference type="RefSeq" id="WP_110501238.1">
    <property type="nucleotide sequence ID" value="NZ_QJVD01000011.1"/>
</dbReference>
<dbReference type="Proteomes" id="UP000247832">
    <property type="component" value="Unassembled WGS sequence"/>
</dbReference>
<dbReference type="GO" id="GO:0005886">
    <property type="term" value="C:plasma membrane"/>
    <property type="evidence" value="ECO:0007669"/>
    <property type="project" value="TreeGrafter"/>
</dbReference>
<evidence type="ECO:0000256" key="2">
    <source>
        <dbReference type="ARBA" id="ARBA00022618"/>
    </source>
</evidence>
<feature type="region of interest" description="Disordered" evidence="6">
    <location>
        <begin position="1"/>
        <end position="167"/>
    </location>
</feature>
<keyword evidence="7" id="KW-0472">Membrane</keyword>